<feature type="signal peptide" evidence="3">
    <location>
        <begin position="1"/>
        <end position="24"/>
    </location>
</feature>
<dbReference type="NCBIfam" id="TIGR03696">
    <property type="entry name" value="Rhs_assc_core"/>
    <property type="match status" value="1"/>
</dbReference>
<feature type="compositionally biased region" description="Basic residues" evidence="2">
    <location>
        <begin position="2599"/>
        <end position="2609"/>
    </location>
</feature>
<dbReference type="InterPro" id="IPR045351">
    <property type="entry name" value="DUF6531"/>
</dbReference>
<dbReference type="Pfam" id="PF15657">
    <property type="entry name" value="Tox-HNH-EHHH"/>
    <property type="match status" value="1"/>
</dbReference>
<feature type="chain" id="PRO_5037682165" evidence="3">
    <location>
        <begin position="25"/>
        <end position="2804"/>
    </location>
</feature>
<evidence type="ECO:0000256" key="2">
    <source>
        <dbReference type="SAM" id="MobiDB-lite"/>
    </source>
</evidence>
<dbReference type="PANTHER" id="PTHR32305">
    <property type="match status" value="1"/>
</dbReference>
<dbReference type="InterPro" id="IPR006530">
    <property type="entry name" value="YD"/>
</dbReference>
<dbReference type="SMART" id="SM00060">
    <property type="entry name" value="FN3"/>
    <property type="match status" value="2"/>
</dbReference>
<dbReference type="InterPro" id="IPR050708">
    <property type="entry name" value="T6SS_VgrG/RHS"/>
</dbReference>
<keyword evidence="3" id="KW-0732">Signal</keyword>
<feature type="domain" description="Fibronectin type-III" evidence="4">
    <location>
        <begin position="583"/>
        <end position="677"/>
    </location>
</feature>
<name>A0A941GAT7_NIACI</name>
<dbReference type="InterPro" id="IPR028048">
    <property type="entry name" value="Tox-HNH-EHHH"/>
</dbReference>
<dbReference type="EMBL" id="JAGTPX010000005">
    <property type="protein sequence ID" value="MBR8669281.1"/>
    <property type="molecule type" value="Genomic_DNA"/>
</dbReference>
<dbReference type="InterPro" id="IPR031325">
    <property type="entry name" value="RHS_repeat"/>
</dbReference>
<gene>
    <name evidence="5" type="ORF">KD144_06970</name>
</gene>
<dbReference type="InterPro" id="IPR003961">
    <property type="entry name" value="FN3_dom"/>
</dbReference>
<dbReference type="Pfam" id="PF25023">
    <property type="entry name" value="TEN_YD-shell"/>
    <property type="match status" value="1"/>
</dbReference>
<dbReference type="InterPro" id="IPR013783">
    <property type="entry name" value="Ig-like_fold"/>
</dbReference>
<feature type="region of interest" description="Disordered" evidence="2">
    <location>
        <begin position="2759"/>
        <end position="2804"/>
    </location>
</feature>
<proteinExistence type="predicted"/>
<evidence type="ECO:0000259" key="4">
    <source>
        <dbReference type="PROSITE" id="PS50853"/>
    </source>
</evidence>
<dbReference type="Gene3D" id="2.60.120.970">
    <property type="match status" value="1"/>
</dbReference>
<accession>A0A941GAT7</accession>
<evidence type="ECO:0000256" key="3">
    <source>
        <dbReference type="SAM" id="SignalP"/>
    </source>
</evidence>
<dbReference type="InterPro" id="IPR056823">
    <property type="entry name" value="TEN-like_YD-shell"/>
</dbReference>
<evidence type="ECO:0000256" key="1">
    <source>
        <dbReference type="ARBA" id="ARBA00022737"/>
    </source>
</evidence>
<feature type="compositionally biased region" description="Basic and acidic residues" evidence="2">
    <location>
        <begin position="2759"/>
        <end position="2783"/>
    </location>
</feature>
<organism evidence="5">
    <name type="scientific">Niallia circulans</name>
    <name type="common">Bacillus circulans</name>
    <dbReference type="NCBI Taxonomy" id="1397"/>
    <lineage>
        <taxon>Bacteria</taxon>
        <taxon>Bacillati</taxon>
        <taxon>Bacillota</taxon>
        <taxon>Bacilli</taxon>
        <taxon>Bacillales</taxon>
        <taxon>Bacillaceae</taxon>
        <taxon>Niallia</taxon>
    </lineage>
</organism>
<protein>
    <submittedName>
        <fullName evidence="5">DNRLRE domain-containing protein</fullName>
    </submittedName>
</protein>
<dbReference type="InterPro" id="IPR022385">
    <property type="entry name" value="Rhs_assc_core"/>
</dbReference>
<dbReference type="NCBIfam" id="TIGR01643">
    <property type="entry name" value="YD_repeat_2x"/>
    <property type="match status" value="3"/>
</dbReference>
<reference evidence="5" key="1">
    <citation type="submission" date="2021-04" db="EMBL/GenBank/DDBJ databases">
        <title>Genomic analysis of electroactive and textile dye degrading Bacillus circulans strain: DC10 isolated from constructed wetland-microbial fuel cells treating textile dye wastewaters.</title>
        <authorList>
            <person name="Patel D.U."/>
            <person name="Desai C.R."/>
        </authorList>
    </citation>
    <scope>NUCLEOTIDE SEQUENCE</scope>
    <source>
        <strain evidence="5">DC10</strain>
    </source>
</reference>
<dbReference type="InterPro" id="IPR036116">
    <property type="entry name" value="FN3_sf"/>
</dbReference>
<dbReference type="CDD" id="cd00063">
    <property type="entry name" value="FN3"/>
    <property type="match status" value="1"/>
</dbReference>
<dbReference type="SUPFAM" id="SSF49265">
    <property type="entry name" value="Fibronectin type III"/>
    <property type="match status" value="1"/>
</dbReference>
<dbReference type="PANTHER" id="PTHR32305:SF15">
    <property type="entry name" value="PROTEIN RHSA-RELATED"/>
    <property type="match status" value="1"/>
</dbReference>
<dbReference type="Gene3D" id="2.60.40.10">
    <property type="entry name" value="Immunoglobulins"/>
    <property type="match status" value="2"/>
</dbReference>
<dbReference type="PROSITE" id="PS50853">
    <property type="entry name" value="FN3"/>
    <property type="match status" value="1"/>
</dbReference>
<comment type="caution">
    <text evidence="5">The sequence shown here is derived from an EMBL/GenBank/DDBJ whole genome shotgun (WGS) entry which is preliminary data.</text>
</comment>
<sequence length="2804" mass="315836">MGKLLRCFLVFILLFTSIDFQVFASEKEKENEVVGQLEEEDRSNEAERIRELEELRESNSKTYLNSDGTYTTDIYTEDIHYEKDGELEVISNTPQENNESDKNDFKFVNKDNRFKVKFATKSNKKDLITIKLGKEKINYKLLDTKSVSAKKEEGIVIYENIFKNVDFEYSIGNSSVKEDIILKKKNAHKEFQFLITGTLIPKKEERNINFYNKESKLIWTMPHPFMEDNNGKYSEEIDFTVTEREDGFLLTLLPNTEFLNAKDTVYPVRIDPTVNIGGKSSNTLDSYVMKNYPNNNYYLTPELRSGYTSSTGVTRTYMDFSDSLPNLSGKLLVRAELNLYKWDDIGSTISTKVYANRITKNWDSTTITFNNQPSFVTDISYGSVANTGSAKWLKMNFTDLVHGWTSKKFPNYGVVLRSTSEGSAGSYQKYSASETASNKPYLSVTYSDAPSAPTATGYSNSNGTGYFDVSWNKVDGATGYKVLLFNGKAFEEIDVGNVTKWSTKGKKLWPTRAQIDNKQYGLRLNGDGRELPENPNDLYKRSGGDQPNSTNYWFRVKAYNNYGTTSQSAAATPSIPDKTKPTVPGGAQITNDRIDAFTVGWQPSSDLDGSGVTKYKVFIGDQPNVANIESGETTNQYYTVKKALNPRVTYYAWVQAVDKTGNISNNSNIASASARKEFDAQIESYTIPPESNVDNEAGEQLSFVVRNTGTATWTDKHNISLSVTSSSPDNTAPTGFVGYLNTGETIKPNATKTFYVNWKPKKGLIGSYELKAVVGKGTEPTYINPVENIITKKINVKDLAPPSGKMVINDDSKYTTNVNINVKVFDVFDNAIGDKFVQFANGPKGATKDKLSFSDSKKVAQSTEIFPWKLNDTQGEQFVYAQFLDKSGNISGLVSDSIIFDKTIPSITIDNVSNGDYISGTKKIIGSITDNQGNITYQVDYSLRKEKDIKWTAIYKGSSSINGGTIAEWNVSNLPKGEYNLRISATDEAGQTNLEYRTIWIDNVTNNWYGFESYYPTYDLPLLSGNGFVNLYNGSLNISETDYSLSSRGFTLDFGRSYASNRVTKGLLGIGWISNLEEKLLMKDQLVTYVDSDGTEKTFEKLNSTQFKSPPGSEFTLNIIGNQYELDYKDGSLIKKVFDSSGKLLKIVDINGNSILYEYDQGLLKKVISAKKSYSILYNSNNLIEQVIYSTGEKINFTYDNTYLKEVKILTNKGNTAKYVKYYYKENKLSEIEWQNGLKIGFAYNGNRLIQINSALSTRKIDTSRKYPLETYGSIIDTISYDLTTQKILTTINSIYSNKTSKNLANKEFELNEEGFLSNEKVIRTYLENENPDNAKNDTNNISLTTVYENNLVKQTIDAIGNKTEYKYDQYGNIVEKILPAVTINGNKTTYSIKNQYNEYGQMKQSTDTQGKVKYWIYDKNGNLKESIDEEGNKQNYDYDNFGNVIKTIGERGPLYSYIADYSMEDKALTNWTFTGTVKKSTGKAKSGKQSLELSSNASVQSEKVAIKKGRLPVVALIDAIAASSTSSIELKLQYLKNDSIIKEYNELVGLDSNWKKARVMGQVPSDATHVRIQIVNKGTVSIFVDDFVLEESSIVSEYKYDENNEYVIEIIDPYGNKTKYTNNVYGQPLTETNALNQTKTVVYNDKHQVEQVIDRAGRKESYIYDQMGNLLEEVNSLNQKTVYEYNEWGQLLSTKLPKVKMTYYNNEVVDKIVEQQPQLYTEYDELGRLIKETDEKGNILAQEYDGYGRIARVIDPMQNQKYFAYDKNANVIHTIDYAAKEIPNQSDKVLIAKGEMYATYDEWNRQLTETDNTGNKNVLTMINTYDSEDRITQTKDAEGTIFQYKYNALGEEVYSKDNSNPSVETWTYYDGLGTSAITISGSTIEYSVTDANGEVIQTVDQSGKKTVFDYNAAGDKVKQTNPDGTTTEWEYNQEGQIKTETIKSEETSEATTYIVNSYQYNSAGEVDKHKMEGKIINKATNKESKQLLKESDITYDELGRVVREQAKYYEGSSGTVKTSDTRFVFDLNGNLTNKWIYDESSQTISKTGDISLPFVRSESKFEYDANNRFTREEKIENKIITYKTYKDDENAETIYSALGPMVVYYNENDLESKLVTPKNEEYIISYTASELKDTIKGPRLTVDMDYGTNEKMTSIQTKKKDSTNVIFSETYNYNAEEQIIGAKNSFGGDKAYTYTKEGFLETVKQGANTITYSYDVSGNLLKAVDQSGKVLLENEYSVGNRISSSIQYKEDTKKYQKVAYFFRSDGSLSKETYYQLGATVSDAKKAIVDKEKIYDYASINLLKSITTKKGSDILEKIEFTYDSEDNRTSKKVTNSNGERMELYYYDANGDLVSIAQKNGVDLVQNSLNIYRDSTGQLLSFEYKGKTYDYIYNQRGDIIAITNELQEVIAKYTYDEWGNIVKSEGLSDIGKEVMKANPFRYVGKFGVLYDEDTQLYFMGWREYDSRIGRYLVADEYEGEDDNPISFNRYLYAESDPVNNIDPDGYAPKWLKKISKGVKKATKSTYNFVIGDDIKTLKSKNTKWYQKAGAAISIASNFIPGGGLASKAVKIAAKGTSKAVRTVKVTTKAKKVAVRATAKKVSSKVNKKPKTVPSKPIRSAPKKETKAKVKVAANTKPASTKKSTVASKPSRGTVATRAEKNTQKTSSSITKSQGEVMPSPLKEPASGDSVGVAFGNKGTDKIDKVLTKNGAFRDAKRRAGIPNSTQHKKPVDVYDGTTENRRVYEFEVDGKKKYIIEHREDKFGRGPHFHGADDLKGSPLEKGRYNQYPGHSPEDFVGYKKKGRP</sequence>
<dbReference type="RefSeq" id="WP_212118106.1">
    <property type="nucleotide sequence ID" value="NZ_JAGTPX020000012.1"/>
</dbReference>
<feature type="compositionally biased region" description="Low complexity" evidence="2">
    <location>
        <begin position="2662"/>
        <end position="2672"/>
    </location>
</feature>
<dbReference type="Pfam" id="PF05593">
    <property type="entry name" value="RHS_repeat"/>
    <property type="match status" value="3"/>
</dbReference>
<dbReference type="Pfam" id="PF20148">
    <property type="entry name" value="DUF6531"/>
    <property type="match status" value="1"/>
</dbReference>
<dbReference type="NCBIfam" id="NF033679">
    <property type="entry name" value="DNRLRE_dom"/>
    <property type="match status" value="1"/>
</dbReference>
<keyword evidence="1" id="KW-0677">Repeat</keyword>
<feature type="region of interest" description="Disordered" evidence="2">
    <location>
        <begin position="2599"/>
        <end position="2686"/>
    </location>
</feature>
<evidence type="ECO:0000313" key="5">
    <source>
        <dbReference type="EMBL" id="MBR8669281.1"/>
    </source>
</evidence>
<dbReference type="Gene3D" id="2.180.10.10">
    <property type="entry name" value="RHS repeat-associated core"/>
    <property type="match status" value="4"/>
</dbReference>